<reference evidence="4" key="1">
    <citation type="submission" date="2021-05" db="EMBL/GenBank/DDBJ databases">
        <title>A free-living protist that lacks canonical eukaryotic 1 DNA replication and segregation systems.</title>
        <authorList>
            <person name="Salas-Leiva D.E."/>
            <person name="Tromer E.C."/>
            <person name="Curtis B.A."/>
            <person name="Jerlstrom-Hultqvist J."/>
            <person name="Kolisko M."/>
            <person name="Yi Z."/>
            <person name="Salas-Leiva J.S."/>
            <person name="Gallot-Lavallee L."/>
            <person name="Kops G.J.P.L."/>
            <person name="Archibald J.M."/>
            <person name="Simpson A.G.B."/>
            <person name="Roger A.J."/>
        </authorList>
    </citation>
    <scope>NUCLEOTIDE SEQUENCE</scope>
    <source>
        <strain evidence="4">BICM</strain>
    </source>
</reference>
<dbReference type="InterPro" id="IPR027417">
    <property type="entry name" value="P-loop_NTPase"/>
</dbReference>
<gene>
    <name evidence="4" type="ORF">J8273_3726</name>
</gene>
<dbReference type="GO" id="GO:0005770">
    <property type="term" value="C:late endosome"/>
    <property type="evidence" value="ECO:0007669"/>
    <property type="project" value="TreeGrafter"/>
</dbReference>
<dbReference type="FunFam" id="3.40.50.300:FF:001447">
    <property type="entry name" value="Ras-related protein Rab-1B"/>
    <property type="match status" value="1"/>
</dbReference>
<dbReference type="NCBIfam" id="TIGR00231">
    <property type="entry name" value="small_GTP"/>
    <property type="match status" value="1"/>
</dbReference>
<dbReference type="SMART" id="SM00173">
    <property type="entry name" value="RAS"/>
    <property type="match status" value="1"/>
</dbReference>
<name>A0A8J6EAI6_9EUKA</name>
<keyword evidence="2" id="KW-0547">Nucleotide-binding</keyword>
<dbReference type="OrthoDB" id="245989at2759"/>
<dbReference type="PRINTS" id="PR00449">
    <property type="entry name" value="RASTRNSFRMNG"/>
</dbReference>
<accession>A0A8J6EAI6</accession>
<organism evidence="4 5">
    <name type="scientific">Carpediemonas membranifera</name>
    <dbReference type="NCBI Taxonomy" id="201153"/>
    <lineage>
        <taxon>Eukaryota</taxon>
        <taxon>Metamonada</taxon>
        <taxon>Carpediemonas-like organisms</taxon>
        <taxon>Carpediemonas</taxon>
    </lineage>
</organism>
<dbReference type="GO" id="GO:0045335">
    <property type="term" value="C:phagocytic vesicle"/>
    <property type="evidence" value="ECO:0007669"/>
    <property type="project" value="TreeGrafter"/>
</dbReference>
<dbReference type="EMBL" id="JAHDYR010000013">
    <property type="protein sequence ID" value="KAG9394750.1"/>
    <property type="molecule type" value="Genomic_DNA"/>
</dbReference>
<dbReference type="PROSITE" id="PS51419">
    <property type="entry name" value="RAB"/>
    <property type="match status" value="1"/>
</dbReference>
<dbReference type="InterPro" id="IPR001806">
    <property type="entry name" value="Small_GTPase"/>
</dbReference>
<dbReference type="AlphaFoldDB" id="A0A8J6EAI6"/>
<dbReference type="GO" id="GO:0003924">
    <property type="term" value="F:GTPase activity"/>
    <property type="evidence" value="ECO:0007669"/>
    <property type="project" value="InterPro"/>
</dbReference>
<evidence type="ECO:0000256" key="2">
    <source>
        <dbReference type="ARBA" id="ARBA00022741"/>
    </source>
</evidence>
<dbReference type="Gene3D" id="3.40.50.300">
    <property type="entry name" value="P-loop containing nucleotide triphosphate hydrolases"/>
    <property type="match status" value="1"/>
</dbReference>
<dbReference type="GO" id="GO:0090385">
    <property type="term" value="P:phagosome-lysosome fusion"/>
    <property type="evidence" value="ECO:0007669"/>
    <property type="project" value="TreeGrafter"/>
</dbReference>
<dbReference type="PANTHER" id="PTHR47981">
    <property type="entry name" value="RAB FAMILY"/>
    <property type="match status" value="1"/>
</dbReference>
<evidence type="ECO:0000313" key="5">
    <source>
        <dbReference type="Proteomes" id="UP000717585"/>
    </source>
</evidence>
<proteinExistence type="inferred from homology"/>
<dbReference type="SMART" id="SM00174">
    <property type="entry name" value="RHO"/>
    <property type="match status" value="1"/>
</dbReference>
<evidence type="ECO:0000313" key="4">
    <source>
        <dbReference type="EMBL" id="KAG9394750.1"/>
    </source>
</evidence>
<dbReference type="PANTHER" id="PTHR47981:SF39">
    <property type="entry name" value="RAS-RELATED PROTEIN RAB"/>
    <property type="match status" value="1"/>
</dbReference>
<dbReference type="PROSITE" id="PS51421">
    <property type="entry name" value="RAS"/>
    <property type="match status" value="1"/>
</dbReference>
<dbReference type="GO" id="GO:0005525">
    <property type="term" value="F:GTP binding"/>
    <property type="evidence" value="ECO:0007669"/>
    <property type="project" value="UniProtKB-KW"/>
</dbReference>
<dbReference type="Proteomes" id="UP000717585">
    <property type="component" value="Unassembled WGS sequence"/>
</dbReference>
<dbReference type="GO" id="GO:0005764">
    <property type="term" value="C:lysosome"/>
    <property type="evidence" value="ECO:0007669"/>
    <property type="project" value="TreeGrafter"/>
</dbReference>
<keyword evidence="3" id="KW-0342">GTP-binding</keyword>
<dbReference type="GO" id="GO:0008333">
    <property type="term" value="P:endosome to lysosome transport"/>
    <property type="evidence" value="ECO:0007669"/>
    <property type="project" value="TreeGrafter"/>
</dbReference>
<dbReference type="InterPro" id="IPR005225">
    <property type="entry name" value="Small_GTP-bd"/>
</dbReference>
<sequence length="216" mass="24393">MEQPRDYYYKVIVVGINGVGKTCYIRKLVHDTFNQEYKCTIGVDFSLKTFNVGDDAIVRLQLYDIAGQELFGQMTRVYYKESYAAFVVMDVSQVSEDSLDTDELDLSLENAIKWKKDIDRKVYIPGTTEPIPTVLLANKCDLIKEENRERLEKKLDAFCAEYGFVKYFLTSAQDGTNVNEAARFIVDHILEIDPQTQAENDSLDISGGSKGSGGCC</sequence>
<keyword evidence="5" id="KW-1185">Reference proteome</keyword>
<dbReference type="SUPFAM" id="SSF52540">
    <property type="entry name" value="P-loop containing nucleoside triphosphate hydrolases"/>
    <property type="match status" value="1"/>
</dbReference>
<evidence type="ECO:0000256" key="1">
    <source>
        <dbReference type="ARBA" id="ARBA00006270"/>
    </source>
</evidence>
<comment type="similarity">
    <text evidence="1">Belongs to the small GTPase superfamily. Rab family.</text>
</comment>
<protein>
    <submittedName>
        <fullName evidence="4">Ras-related protein Rab-32</fullName>
    </submittedName>
</protein>
<comment type="caution">
    <text evidence="4">The sequence shown here is derived from an EMBL/GenBank/DDBJ whole genome shotgun (WGS) entry which is preliminary data.</text>
</comment>
<evidence type="ECO:0000256" key="3">
    <source>
        <dbReference type="ARBA" id="ARBA00023134"/>
    </source>
</evidence>
<dbReference type="Pfam" id="PF00071">
    <property type="entry name" value="Ras"/>
    <property type="match status" value="1"/>
</dbReference>
<dbReference type="SMART" id="SM00175">
    <property type="entry name" value="RAB"/>
    <property type="match status" value="1"/>
</dbReference>